<sequence length="110" mass="12835">MSLAQMPKRRYWILLPWRKQVRSSYGLAATRDQLPPAQEPKDHIWTSSRLGTGNGPLRIRTLEPPLHHYAYLYDFHRRSPTFRFVHQRGSEWEIVQTGTPNNGPQAAVSR</sequence>
<reference evidence="1" key="1">
    <citation type="submission" date="2023-01" db="EMBL/GenBank/DDBJ databases">
        <title>Exophiala dermititidis isolated from Cystic Fibrosis Patient.</title>
        <authorList>
            <person name="Kurbessoian T."/>
            <person name="Crocker A."/>
            <person name="Murante D."/>
            <person name="Hogan D.A."/>
            <person name="Stajich J.E."/>
        </authorList>
    </citation>
    <scope>NUCLEOTIDE SEQUENCE</scope>
    <source>
        <strain evidence="1">Ex8</strain>
    </source>
</reference>
<dbReference type="AlphaFoldDB" id="A0AAN6IR76"/>
<protein>
    <submittedName>
        <fullName evidence="1">Uncharacterized protein</fullName>
    </submittedName>
</protein>
<proteinExistence type="predicted"/>
<evidence type="ECO:0000313" key="1">
    <source>
        <dbReference type="EMBL" id="KAJ8988334.1"/>
    </source>
</evidence>
<organism evidence="1 2">
    <name type="scientific">Exophiala dermatitidis</name>
    <name type="common">Black yeast-like fungus</name>
    <name type="synonym">Wangiella dermatitidis</name>
    <dbReference type="NCBI Taxonomy" id="5970"/>
    <lineage>
        <taxon>Eukaryota</taxon>
        <taxon>Fungi</taxon>
        <taxon>Dikarya</taxon>
        <taxon>Ascomycota</taxon>
        <taxon>Pezizomycotina</taxon>
        <taxon>Eurotiomycetes</taxon>
        <taxon>Chaetothyriomycetidae</taxon>
        <taxon>Chaetothyriales</taxon>
        <taxon>Herpotrichiellaceae</taxon>
        <taxon>Exophiala</taxon>
    </lineage>
</organism>
<gene>
    <name evidence="1" type="ORF">HRR80_007750</name>
</gene>
<evidence type="ECO:0000313" key="2">
    <source>
        <dbReference type="Proteomes" id="UP001161757"/>
    </source>
</evidence>
<comment type="caution">
    <text evidence="1">The sequence shown here is derived from an EMBL/GenBank/DDBJ whole genome shotgun (WGS) entry which is preliminary data.</text>
</comment>
<name>A0AAN6IR76_EXODE</name>
<dbReference type="Proteomes" id="UP001161757">
    <property type="component" value="Unassembled WGS sequence"/>
</dbReference>
<accession>A0AAN6IR76</accession>
<dbReference type="EMBL" id="JAJGCB010000019">
    <property type="protein sequence ID" value="KAJ8988334.1"/>
    <property type="molecule type" value="Genomic_DNA"/>
</dbReference>